<accession>A0A8X6R5W9</accession>
<gene>
    <name evidence="1" type="ORF">TNCV_2852911</name>
</gene>
<evidence type="ECO:0000313" key="1">
    <source>
        <dbReference type="EMBL" id="GFX88991.1"/>
    </source>
</evidence>
<protein>
    <submittedName>
        <fullName evidence="1">Uncharacterized protein</fullName>
    </submittedName>
</protein>
<dbReference type="AlphaFoldDB" id="A0A8X6R5W9"/>
<reference evidence="1" key="1">
    <citation type="submission" date="2020-08" db="EMBL/GenBank/DDBJ databases">
        <title>Multicomponent nature underlies the extraordinary mechanical properties of spider dragline silk.</title>
        <authorList>
            <person name="Kono N."/>
            <person name="Nakamura H."/>
            <person name="Mori M."/>
            <person name="Yoshida Y."/>
            <person name="Ohtoshi R."/>
            <person name="Malay A.D."/>
            <person name="Moran D.A.P."/>
            <person name="Tomita M."/>
            <person name="Numata K."/>
            <person name="Arakawa K."/>
        </authorList>
    </citation>
    <scope>NUCLEOTIDE SEQUENCE</scope>
</reference>
<name>A0A8X6R5W9_TRICX</name>
<organism evidence="1 2">
    <name type="scientific">Trichonephila clavipes</name>
    <name type="common">Golden silk orbweaver</name>
    <name type="synonym">Nephila clavipes</name>
    <dbReference type="NCBI Taxonomy" id="2585209"/>
    <lineage>
        <taxon>Eukaryota</taxon>
        <taxon>Metazoa</taxon>
        <taxon>Ecdysozoa</taxon>
        <taxon>Arthropoda</taxon>
        <taxon>Chelicerata</taxon>
        <taxon>Arachnida</taxon>
        <taxon>Araneae</taxon>
        <taxon>Araneomorphae</taxon>
        <taxon>Entelegynae</taxon>
        <taxon>Araneoidea</taxon>
        <taxon>Nephilidae</taxon>
        <taxon>Trichonephila</taxon>
    </lineage>
</organism>
<dbReference type="Proteomes" id="UP000887159">
    <property type="component" value="Unassembled WGS sequence"/>
</dbReference>
<comment type="caution">
    <text evidence="1">The sequence shown here is derived from an EMBL/GenBank/DDBJ whole genome shotgun (WGS) entry which is preliminary data.</text>
</comment>
<dbReference type="EMBL" id="BMAU01021067">
    <property type="protein sequence ID" value="GFX88991.1"/>
    <property type="molecule type" value="Genomic_DNA"/>
</dbReference>
<proteinExistence type="predicted"/>
<keyword evidence="2" id="KW-1185">Reference proteome</keyword>
<sequence>MLADHESLQRVEETMASHYEVDKLKPSAQMVLYCIQIMPEAGTFYDSLRLKVKRNLQTFEAQAQRNLKIFEALGPMQKQVLPEILKNRVENETSPQGERVRPWARALLAHANQRRSEKPLKYVDESINPAYLLKFKVGKGKKMKTPSEESKCLLLFRFYQRFFEQNGNGMKGYPCLGTFI</sequence>
<evidence type="ECO:0000313" key="2">
    <source>
        <dbReference type="Proteomes" id="UP000887159"/>
    </source>
</evidence>